<protein>
    <submittedName>
        <fullName evidence="3">Putative Polyketide synthesis O-methyltransferase, TcmP</fullName>
    </submittedName>
</protein>
<dbReference type="RefSeq" id="WP_102523716.1">
    <property type="nucleotide sequence ID" value="NZ_LT960611.1"/>
</dbReference>
<evidence type="ECO:0000256" key="2">
    <source>
        <dbReference type="ARBA" id="ARBA00022679"/>
    </source>
</evidence>
<sequence>MTQLKSPPKAQYQIPKHLLQPMWLRSRESMVDGGLVFDPIAANACRRCHLAPDCLAGDIDQQQLLHASLTQLCDDAVRNFLHRHPDAWVLNVGAGLDTRFYRLDNGRCHWLELDISENLLWRQRLFHPSERYQLRCGSVTQTEWLDELAIPEDAPVLIVSDHALLNCSESEIGKFMCMLARRFIHAQSCFVVAGDKTQSWLGKKLGTTEYQYGFANPAERFGKWLPWSQWIKVQSPVEGHCMRWKMWQRWLAKMPTSHSYTPLVLQMRW</sequence>
<dbReference type="KEGG" id="vta:A3433"/>
<dbReference type="InterPro" id="IPR007213">
    <property type="entry name" value="Ppm1/Ppm2/Tcmp"/>
</dbReference>
<evidence type="ECO:0000256" key="1">
    <source>
        <dbReference type="ARBA" id="ARBA00022603"/>
    </source>
</evidence>
<dbReference type="InterPro" id="IPR016874">
    <property type="entry name" value="TcmP-like"/>
</dbReference>
<dbReference type="AlphaFoldDB" id="A0A2N8ZHK5"/>
<keyword evidence="1 3" id="KW-0489">Methyltransferase</keyword>
<dbReference type="SUPFAM" id="SSF53335">
    <property type="entry name" value="S-adenosyl-L-methionine-dependent methyltransferases"/>
    <property type="match status" value="1"/>
</dbReference>
<name>A0A2N8ZHK5_9VIBR</name>
<dbReference type="PANTHER" id="PTHR43619">
    <property type="entry name" value="S-ADENOSYL-L-METHIONINE-DEPENDENT METHYLTRANSFERASE YKTD-RELATED"/>
    <property type="match status" value="1"/>
</dbReference>
<evidence type="ECO:0000313" key="4">
    <source>
        <dbReference type="Proteomes" id="UP000235828"/>
    </source>
</evidence>
<dbReference type="Pfam" id="PF04072">
    <property type="entry name" value="LCM"/>
    <property type="match status" value="1"/>
</dbReference>
<keyword evidence="4" id="KW-1185">Reference proteome</keyword>
<reference evidence="3 4" key="1">
    <citation type="submission" date="2017-10" db="EMBL/GenBank/DDBJ databases">
        <authorList>
            <person name="Banno H."/>
            <person name="Chua N.-H."/>
        </authorList>
    </citation>
    <scope>NUCLEOTIDE SEQUENCE [LARGE SCALE GENOMIC DNA]</scope>
    <source>
        <strain evidence="3">Vibrio tapetis CECT4600</strain>
    </source>
</reference>
<dbReference type="Proteomes" id="UP000235828">
    <property type="component" value="Chromosome A"/>
</dbReference>
<dbReference type="GO" id="GO:0008168">
    <property type="term" value="F:methyltransferase activity"/>
    <property type="evidence" value="ECO:0007669"/>
    <property type="project" value="UniProtKB-KW"/>
</dbReference>
<dbReference type="PANTHER" id="PTHR43619:SF2">
    <property type="entry name" value="S-ADENOSYL-L-METHIONINE-DEPENDENT METHYLTRANSFERASES SUPERFAMILY PROTEIN"/>
    <property type="match status" value="1"/>
</dbReference>
<evidence type="ECO:0000313" key="3">
    <source>
        <dbReference type="EMBL" id="SON51380.1"/>
    </source>
</evidence>
<gene>
    <name evidence="3" type="ORF">VTAP4600_A3433</name>
</gene>
<accession>A0A2N8ZHK5</accession>
<dbReference type="GO" id="GO:0032259">
    <property type="term" value="P:methylation"/>
    <property type="evidence" value="ECO:0007669"/>
    <property type="project" value="UniProtKB-KW"/>
</dbReference>
<proteinExistence type="predicted"/>
<dbReference type="EMBL" id="LT960611">
    <property type="protein sequence ID" value="SON51380.1"/>
    <property type="molecule type" value="Genomic_DNA"/>
</dbReference>
<keyword evidence="2 3" id="KW-0808">Transferase</keyword>
<dbReference type="PIRSF" id="PIRSF028177">
    <property type="entry name" value="Polyketide_synth_Omtfrase_TcmP"/>
    <property type="match status" value="1"/>
</dbReference>
<dbReference type="Gene3D" id="3.40.50.150">
    <property type="entry name" value="Vaccinia Virus protein VP39"/>
    <property type="match status" value="1"/>
</dbReference>
<dbReference type="InterPro" id="IPR029063">
    <property type="entry name" value="SAM-dependent_MTases_sf"/>
</dbReference>
<dbReference type="OrthoDB" id="9800233at2"/>
<organism evidence="3 4">
    <name type="scientific">Vibrio tapetis subsp. tapetis</name>
    <dbReference type="NCBI Taxonomy" id="1671868"/>
    <lineage>
        <taxon>Bacteria</taxon>
        <taxon>Pseudomonadati</taxon>
        <taxon>Pseudomonadota</taxon>
        <taxon>Gammaproteobacteria</taxon>
        <taxon>Vibrionales</taxon>
        <taxon>Vibrionaceae</taxon>
        <taxon>Vibrio</taxon>
    </lineage>
</organism>